<dbReference type="Gene3D" id="4.10.60.10">
    <property type="entry name" value="Zinc finger, CCHC-type"/>
    <property type="match status" value="1"/>
</dbReference>
<keyword evidence="5" id="KW-0695">RNA-directed DNA polymerase</keyword>
<dbReference type="CDD" id="cd00303">
    <property type="entry name" value="retropepsin_like"/>
    <property type="match status" value="1"/>
</dbReference>
<accession>A0ABQ5D4K1</accession>
<dbReference type="GO" id="GO:0003964">
    <property type="term" value="F:RNA-directed DNA polymerase activity"/>
    <property type="evidence" value="ECO:0007669"/>
    <property type="project" value="UniProtKB-KW"/>
</dbReference>
<keyword evidence="6" id="KW-1185">Reference proteome</keyword>
<dbReference type="CDD" id="cd01647">
    <property type="entry name" value="RT_LTR"/>
    <property type="match status" value="1"/>
</dbReference>
<dbReference type="PANTHER" id="PTHR24559">
    <property type="entry name" value="TRANSPOSON TY3-I GAG-POL POLYPROTEIN"/>
    <property type="match status" value="1"/>
</dbReference>
<dbReference type="Pfam" id="PF00078">
    <property type="entry name" value="RVT_1"/>
    <property type="match status" value="1"/>
</dbReference>
<name>A0ABQ5D4K1_9ASTR</name>
<dbReference type="InterPro" id="IPR000477">
    <property type="entry name" value="RT_dom"/>
</dbReference>
<feature type="domain" description="Reverse transcriptase" evidence="4">
    <location>
        <begin position="485"/>
        <end position="636"/>
    </location>
</feature>
<dbReference type="SMART" id="SM00343">
    <property type="entry name" value="ZnF_C2HC"/>
    <property type="match status" value="2"/>
</dbReference>
<organism evidence="5 6">
    <name type="scientific">Tanacetum coccineum</name>
    <dbReference type="NCBI Taxonomy" id="301880"/>
    <lineage>
        <taxon>Eukaryota</taxon>
        <taxon>Viridiplantae</taxon>
        <taxon>Streptophyta</taxon>
        <taxon>Embryophyta</taxon>
        <taxon>Tracheophyta</taxon>
        <taxon>Spermatophyta</taxon>
        <taxon>Magnoliopsida</taxon>
        <taxon>eudicotyledons</taxon>
        <taxon>Gunneridae</taxon>
        <taxon>Pentapetalae</taxon>
        <taxon>asterids</taxon>
        <taxon>campanulids</taxon>
        <taxon>Asterales</taxon>
        <taxon>Asteraceae</taxon>
        <taxon>Asteroideae</taxon>
        <taxon>Anthemideae</taxon>
        <taxon>Anthemidinae</taxon>
        <taxon>Tanacetum</taxon>
    </lineage>
</organism>
<dbReference type="SUPFAM" id="SSF50630">
    <property type="entry name" value="Acid proteases"/>
    <property type="match status" value="1"/>
</dbReference>
<dbReference type="PANTHER" id="PTHR24559:SF427">
    <property type="entry name" value="RNA-DIRECTED DNA POLYMERASE"/>
    <property type="match status" value="1"/>
</dbReference>
<keyword evidence="5" id="KW-0548">Nucleotidyltransferase</keyword>
<dbReference type="Gene3D" id="3.10.10.10">
    <property type="entry name" value="HIV Type 1 Reverse Transcriptase, subunit A, domain 1"/>
    <property type="match status" value="1"/>
</dbReference>
<keyword evidence="1" id="KW-0863">Zinc-finger</keyword>
<dbReference type="EMBL" id="BQNB010014880">
    <property type="protein sequence ID" value="GJT33468.1"/>
    <property type="molecule type" value="Genomic_DNA"/>
</dbReference>
<reference evidence="5" key="1">
    <citation type="journal article" date="2022" name="Int. J. Mol. Sci.">
        <title>Draft Genome of Tanacetum Coccineum: Genomic Comparison of Closely Related Tanacetum-Family Plants.</title>
        <authorList>
            <person name="Yamashiro T."/>
            <person name="Shiraishi A."/>
            <person name="Nakayama K."/>
            <person name="Satake H."/>
        </authorList>
    </citation>
    <scope>NUCLEOTIDE SEQUENCE</scope>
</reference>
<dbReference type="InterPro" id="IPR021109">
    <property type="entry name" value="Peptidase_aspartic_dom_sf"/>
</dbReference>
<feature type="region of interest" description="Disordered" evidence="2">
    <location>
        <begin position="169"/>
        <end position="191"/>
    </location>
</feature>
<evidence type="ECO:0000256" key="2">
    <source>
        <dbReference type="SAM" id="MobiDB-lite"/>
    </source>
</evidence>
<evidence type="ECO:0000313" key="6">
    <source>
        <dbReference type="Proteomes" id="UP001151760"/>
    </source>
</evidence>
<dbReference type="InterPro" id="IPR043128">
    <property type="entry name" value="Rev_trsase/Diguanyl_cyclase"/>
</dbReference>
<dbReference type="PROSITE" id="PS50158">
    <property type="entry name" value="ZF_CCHC"/>
    <property type="match status" value="1"/>
</dbReference>
<keyword evidence="1" id="KW-0479">Metal-binding</keyword>
<dbReference type="Pfam" id="PF08284">
    <property type="entry name" value="RVP_2"/>
    <property type="match status" value="1"/>
</dbReference>
<protein>
    <submittedName>
        <fullName evidence="5">Reverse transcriptase domain-containing protein</fullName>
    </submittedName>
</protein>
<dbReference type="InterPro" id="IPR001878">
    <property type="entry name" value="Znf_CCHC"/>
</dbReference>
<dbReference type="InterPro" id="IPR053134">
    <property type="entry name" value="RNA-dir_DNA_polymerase"/>
</dbReference>
<feature type="compositionally biased region" description="Basic and acidic residues" evidence="2">
    <location>
        <begin position="169"/>
        <end position="183"/>
    </location>
</feature>
<dbReference type="PROSITE" id="PS50878">
    <property type="entry name" value="RT_POL"/>
    <property type="match status" value="1"/>
</dbReference>
<dbReference type="Gene3D" id="3.30.70.270">
    <property type="match status" value="1"/>
</dbReference>
<reference evidence="5" key="2">
    <citation type="submission" date="2022-01" db="EMBL/GenBank/DDBJ databases">
        <authorList>
            <person name="Yamashiro T."/>
            <person name="Shiraishi A."/>
            <person name="Satake H."/>
            <person name="Nakayama K."/>
        </authorList>
    </citation>
    <scope>NUCLEOTIDE SEQUENCE</scope>
</reference>
<evidence type="ECO:0000256" key="1">
    <source>
        <dbReference type="PROSITE-ProRule" id="PRU00047"/>
    </source>
</evidence>
<keyword evidence="5" id="KW-0808">Transferase</keyword>
<proteinExistence type="predicted"/>
<feature type="domain" description="CCHC-type" evidence="3">
    <location>
        <begin position="263"/>
        <end position="278"/>
    </location>
</feature>
<gene>
    <name evidence="5" type="ORF">Tco_0923887</name>
</gene>
<evidence type="ECO:0000259" key="4">
    <source>
        <dbReference type="PROSITE" id="PS50878"/>
    </source>
</evidence>
<comment type="caution">
    <text evidence="5">The sequence shown here is derived from an EMBL/GenBank/DDBJ whole genome shotgun (WGS) entry which is preliminary data.</text>
</comment>
<keyword evidence="1" id="KW-0862">Zinc</keyword>
<evidence type="ECO:0000259" key="3">
    <source>
        <dbReference type="PROSITE" id="PS50158"/>
    </source>
</evidence>
<evidence type="ECO:0000313" key="5">
    <source>
        <dbReference type="EMBL" id="GJT33468.1"/>
    </source>
</evidence>
<sequence length="636" mass="72364">MPPKKTSMSDVSIKALIAQGVADALADYEANKGSGNGHDSHNSRSGSGRTPHTAHVCTYKDFLNCQPLNFKGTEGVVGLTQWFEKMEFVFHISNCTVECQIKYATCTLLGSALTWWNSHVNIVGHDTVYGMPWRTLMKMMTDKYYLEMLPKESDDLMDQKIRTFAERQAENKRKLENNPRDNKAQQQPFKKQNVVGAYTARPVEKKEYGGTLPLCTKCNYYHTGPCVAKCTCKRVGHMARDCRSPTVTNNQRASAAVQKVVTCFECGIQGNYKKDCPKLKNKNYGNQSGNGEARGRAYALGGDKANPDSNVVTGTFLLNNCYASILFDTSFDRSFVSTEFILLIDIIPTTLNNYYDVELADGKIIRVNTIIRGCTLNFLSHPFNIDLMPVELGSFDIIIGMDWLSKYHDVIVCDEKIVRVPFGNETLIIHGNRSNHVSESRLNIISCTKTHKYLLKGCHVFLERITEKKAKDKSKEKRLEDVTIVCDFPKVFPKDLLGALVLFVKKKDGSFRMCIDYRELNKLTVKNHYPLPRIDDLFDQLQGSSVYSKIDLRSGYHQLRVHEEDIPKTAFRTRYGHYEFQVMPFGLTNASAVFMNFMNQVCKPYLDKFVIVFIDDILIYSKNQQEHEEHLKSILE</sequence>
<dbReference type="SUPFAM" id="SSF56672">
    <property type="entry name" value="DNA/RNA polymerases"/>
    <property type="match status" value="1"/>
</dbReference>
<dbReference type="Proteomes" id="UP001151760">
    <property type="component" value="Unassembled WGS sequence"/>
</dbReference>
<dbReference type="Gene3D" id="2.40.70.10">
    <property type="entry name" value="Acid Proteases"/>
    <property type="match status" value="1"/>
</dbReference>
<dbReference type="InterPro" id="IPR043502">
    <property type="entry name" value="DNA/RNA_pol_sf"/>
</dbReference>